<evidence type="ECO:0000256" key="1">
    <source>
        <dbReference type="SAM" id="Phobius"/>
    </source>
</evidence>
<keyword evidence="1" id="KW-1133">Transmembrane helix</keyword>
<keyword evidence="1" id="KW-0812">Transmembrane</keyword>
<organism evidence="3 4">
    <name type="scientific">Podospora aff. communis PSN243</name>
    <dbReference type="NCBI Taxonomy" id="3040156"/>
    <lineage>
        <taxon>Eukaryota</taxon>
        <taxon>Fungi</taxon>
        <taxon>Dikarya</taxon>
        <taxon>Ascomycota</taxon>
        <taxon>Pezizomycotina</taxon>
        <taxon>Sordariomycetes</taxon>
        <taxon>Sordariomycetidae</taxon>
        <taxon>Sordariales</taxon>
        <taxon>Podosporaceae</taxon>
        <taxon>Podospora</taxon>
    </lineage>
</organism>
<comment type="caution">
    <text evidence="3">The sequence shown here is derived from an EMBL/GenBank/DDBJ whole genome shotgun (WGS) entry which is preliminary data.</text>
</comment>
<accession>A0AAV9GJJ0</accession>
<reference evidence="3" key="2">
    <citation type="submission" date="2023-05" db="EMBL/GenBank/DDBJ databases">
        <authorList>
            <consortium name="Lawrence Berkeley National Laboratory"/>
            <person name="Steindorff A."/>
            <person name="Hensen N."/>
            <person name="Bonometti L."/>
            <person name="Westerberg I."/>
            <person name="Brannstrom I.O."/>
            <person name="Guillou S."/>
            <person name="Cros-Aarteil S."/>
            <person name="Calhoun S."/>
            <person name="Haridas S."/>
            <person name="Kuo A."/>
            <person name="Mondo S."/>
            <person name="Pangilinan J."/>
            <person name="Riley R."/>
            <person name="Labutti K."/>
            <person name="Andreopoulos B."/>
            <person name="Lipzen A."/>
            <person name="Chen C."/>
            <person name="Yanf M."/>
            <person name="Daum C."/>
            <person name="Ng V."/>
            <person name="Clum A."/>
            <person name="Ohm R."/>
            <person name="Martin F."/>
            <person name="Silar P."/>
            <person name="Natvig D."/>
            <person name="Lalanne C."/>
            <person name="Gautier V."/>
            <person name="Ament-Velasquez S.L."/>
            <person name="Kruys A."/>
            <person name="Hutchinson M.I."/>
            <person name="Powell A.J."/>
            <person name="Barry K."/>
            <person name="Miller A.N."/>
            <person name="Grigoriev I.V."/>
            <person name="Debuchy R."/>
            <person name="Gladieux P."/>
            <person name="Thoren M.H."/>
            <person name="Johannesson H."/>
        </authorList>
    </citation>
    <scope>NUCLEOTIDE SEQUENCE</scope>
    <source>
        <strain evidence="3">PSN243</strain>
    </source>
</reference>
<dbReference type="EMBL" id="MU865943">
    <property type="protein sequence ID" value="KAK4448334.1"/>
    <property type="molecule type" value="Genomic_DNA"/>
</dbReference>
<feature type="transmembrane region" description="Helical" evidence="1">
    <location>
        <begin position="194"/>
        <end position="218"/>
    </location>
</feature>
<reference evidence="3" key="1">
    <citation type="journal article" date="2023" name="Mol. Phylogenet. Evol.">
        <title>Genome-scale phylogeny and comparative genomics of the fungal order Sordariales.</title>
        <authorList>
            <person name="Hensen N."/>
            <person name="Bonometti L."/>
            <person name="Westerberg I."/>
            <person name="Brannstrom I.O."/>
            <person name="Guillou S."/>
            <person name="Cros-Aarteil S."/>
            <person name="Calhoun S."/>
            <person name="Haridas S."/>
            <person name="Kuo A."/>
            <person name="Mondo S."/>
            <person name="Pangilinan J."/>
            <person name="Riley R."/>
            <person name="LaButti K."/>
            <person name="Andreopoulos B."/>
            <person name="Lipzen A."/>
            <person name="Chen C."/>
            <person name="Yan M."/>
            <person name="Daum C."/>
            <person name="Ng V."/>
            <person name="Clum A."/>
            <person name="Steindorff A."/>
            <person name="Ohm R.A."/>
            <person name="Martin F."/>
            <person name="Silar P."/>
            <person name="Natvig D.O."/>
            <person name="Lalanne C."/>
            <person name="Gautier V."/>
            <person name="Ament-Velasquez S.L."/>
            <person name="Kruys A."/>
            <person name="Hutchinson M.I."/>
            <person name="Powell A.J."/>
            <person name="Barry K."/>
            <person name="Miller A.N."/>
            <person name="Grigoriev I.V."/>
            <person name="Debuchy R."/>
            <person name="Gladieux P."/>
            <person name="Hiltunen Thoren M."/>
            <person name="Johannesson H."/>
        </authorList>
    </citation>
    <scope>NUCLEOTIDE SEQUENCE</scope>
    <source>
        <strain evidence="3">PSN243</strain>
    </source>
</reference>
<dbReference type="AlphaFoldDB" id="A0AAV9GJJ0"/>
<protein>
    <submittedName>
        <fullName evidence="3">Uncharacterized protein</fullName>
    </submittedName>
</protein>
<proteinExistence type="predicted"/>
<dbReference type="Proteomes" id="UP001321760">
    <property type="component" value="Unassembled WGS sequence"/>
</dbReference>
<evidence type="ECO:0000313" key="4">
    <source>
        <dbReference type="Proteomes" id="UP001321760"/>
    </source>
</evidence>
<sequence>MTLLSTAHLLLACVSALASAQRIIDGDKCEDGSGGIRLADNSKVFTFDGTTAVRLVDQPQWLLFNGPDHTFNLTWRCADASLPVLVEWVINATESNEVIRWRYNATDHTDPATGNGTYFWKPFDAIVSNDFTPNTTVDRVRALASMNWNTLSVSQPLKNNIVSFTEPFILEPDQILPHMQSQYRSGVEAEYRKWMMAVVPGVIIGILITTLGGVYIGYSIEKRQIYKRQTRTSRRRF</sequence>
<keyword evidence="1" id="KW-0472">Membrane</keyword>
<name>A0AAV9GJJ0_9PEZI</name>
<gene>
    <name evidence="3" type="ORF">QBC34DRAFT_439091</name>
</gene>
<keyword evidence="4" id="KW-1185">Reference proteome</keyword>
<evidence type="ECO:0000256" key="2">
    <source>
        <dbReference type="SAM" id="SignalP"/>
    </source>
</evidence>
<feature type="signal peptide" evidence="2">
    <location>
        <begin position="1"/>
        <end position="20"/>
    </location>
</feature>
<feature type="chain" id="PRO_5043687241" evidence="2">
    <location>
        <begin position="21"/>
        <end position="237"/>
    </location>
</feature>
<keyword evidence="2" id="KW-0732">Signal</keyword>
<evidence type="ECO:0000313" key="3">
    <source>
        <dbReference type="EMBL" id="KAK4448334.1"/>
    </source>
</evidence>